<organism evidence="5 6">
    <name type="scientific">Qipengyuania marisflavi</name>
    <dbReference type="NCBI Taxonomy" id="2486356"/>
    <lineage>
        <taxon>Bacteria</taxon>
        <taxon>Pseudomonadati</taxon>
        <taxon>Pseudomonadota</taxon>
        <taxon>Alphaproteobacteria</taxon>
        <taxon>Sphingomonadales</taxon>
        <taxon>Erythrobacteraceae</taxon>
        <taxon>Qipengyuania</taxon>
    </lineage>
</organism>
<name>A0A5S3PAL7_9SPHN</name>
<dbReference type="AlphaFoldDB" id="A0A5S3PAL7"/>
<dbReference type="OrthoDB" id="2559672at2"/>
<comment type="caution">
    <text evidence="5">The sequence shown here is derived from an EMBL/GenBank/DDBJ whole genome shotgun (WGS) entry which is preliminary data.</text>
</comment>
<keyword evidence="6" id="KW-1185">Reference proteome</keyword>
<dbReference type="GO" id="GO:0003700">
    <property type="term" value="F:DNA-binding transcription factor activity"/>
    <property type="evidence" value="ECO:0007669"/>
    <property type="project" value="InterPro"/>
</dbReference>
<keyword evidence="1" id="KW-0805">Transcription regulation</keyword>
<dbReference type="SMART" id="SM00342">
    <property type="entry name" value="HTH_ARAC"/>
    <property type="match status" value="1"/>
</dbReference>
<evidence type="ECO:0000256" key="2">
    <source>
        <dbReference type="ARBA" id="ARBA00023125"/>
    </source>
</evidence>
<dbReference type="Gene3D" id="1.10.10.60">
    <property type="entry name" value="Homeodomain-like"/>
    <property type="match status" value="1"/>
</dbReference>
<dbReference type="PROSITE" id="PS01124">
    <property type="entry name" value="HTH_ARAC_FAMILY_2"/>
    <property type="match status" value="1"/>
</dbReference>
<dbReference type="PANTHER" id="PTHR46796">
    <property type="entry name" value="HTH-TYPE TRANSCRIPTIONAL ACTIVATOR RHAS-RELATED"/>
    <property type="match status" value="1"/>
</dbReference>
<dbReference type="GO" id="GO:0043565">
    <property type="term" value="F:sequence-specific DNA binding"/>
    <property type="evidence" value="ECO:0007669"/>
    <property type="project" value="InterPro"/>
</dbReference>
<keyword evidence="3" id="KW-0804">Transcription</keyword>
<accession>A0A5S3PAL7</accession>
<sequence length="306" mass="34423">MARYYSRMWGAIKGAHLHQDCRIDMRFFALPEDLAPYFTTFIRFDIDVPKGRKVTEQLQPEWGTLRFFTAHLPSGKIGDNPALSGARFVVSGPSSRPTHFSVGRTRMWGIGLLPLGWTRFVGVKASNFADTLADGETTAEFAKFAPLCAHLCRGPADDDRQFAALVSFFRGIGREPRNAARLLAVHAARVDPGQMQVADLAATAGVPKRTLERLCLRHFGFSPHVLLRRQRLMRSLSAFMLDTQSTWSDAIDRQYHDQSHFVHEFHSFMGVSPSEYVEAPRPIMTAIMTERQRVMGSAVQTLDKPK</sequence>
<evidence type="ECO:0000313" key="5">
    <source>
        <dbReference type="EMBL" id="TMM48088.1"/>
    </source>
</evidence>
<evidence type="ECO:0000259" key="4">
    <source>
        <dbReference type="PROSITE" id="PS01124"/>
    </source>
</evidence>
<dbReference type="Proteomes" id="UP000309668">
    <property type="component" value="Unassembled WGS sequence"/>
</dbReference>
<proteinExistence type="predicted"/>
<feature type="domain" description="HTH araC/xylS-type" evidence="4">
    <location>
        <begin position="177"/>
        <end position="279"/>
    </location>
</feature>
<protein>
    <submittedName>
        <fullName evidence="5">AraC family transcriptional regulator</fullName>
    </submittedName>
</protein>
<dbReference type="Pfam" id="PF12833">
    <property type="entry name" value="HTH_18"/>
    <property type="match status" value="1"/>
</dbReference>
<dbReference type="EMBL" id="VCAO01000003">
    <property type="protein sequence ID" value="TMM48088.1"/>
    <property type="molecule type" value="Genomic_DNA"/>
</dbReference>
<keyword evidence="2" id="KW-0238">DNA-binding</keyword>
<dbReference type="InterPro" id="IPR018060">
    <property type="entry name" value="HTH_AraC"/>
</dbReference>
<evidence type="ECO:0000256" key="3">
    <source>
        <dbReference type="ARBA" id="ARBA00023163"/>
    </source>
</evidence>
<dbReference type="PANTHER" id="PTHR46796:SF13">
    <property type="entry name" value="HTH-TYPE TRANSCRIPTIONAL ACTIVATOR RHAS"/>
    <property type="match status" value="1"/>
</dbReference>
<reference evidence="5 6" key="1">
    <citation type="submission" date="2019-05" db="EMBL/GenBank/DDBJ databases">
        <title>Erythrobacter marisflavi sp. nov., isolated from isolated from water of an estuary environment.</title>
        <authorList>
            <person name="Yoon J.-H."/>
        </authorList>
    </citation>
    <scope>NUCLEOTIDE SEQUENCE [LARGE SCALE GENOMIC DNA]</scope>
    <source>
        <strain evidence="5 6">KEM-5</strain>
    </source>
</reference>
<dbReference type="InterPro" id="IPR050204">
    <property type="entry name" value="AraC_XylS_family_regulators"/>
</dbReference>
<evidence type="ECO:0000313" key="6">
    <source>
        <dbReference type="Proteomes" id="UP000309668"/>
    </source>
</evidence>
<gene>
    <name evidence="5" type="ORF">FEV51_07225</name>
</gene>
<evidence type="ECO:0000256" key="1">
    <source>
        <dbReference type="ARBA" id="ARBA00023015"/>
    </source>
</evidence>